<dbReference type="GO" id="GO:0015267">
    <property type="term" value="F:channel activity"/>
    <property type="evidence" value="ECO:0007669"/>
    <property type="project" value="TreeGrafter"/>
</dbReference>
<dbReference type="PANTHER" id="PTHR11266:SF17">
    <property type="entry name" value="PROTEIN MPV17"/>
    <property type="match status" value="1"/>
</dbReference>
<feature type="transmembrane region" description="Helical" evidence="7">
    <location>
        <begin position="96"/>
        <end position="114"/>
    </location>
</feature>
<accession>A0A4S2LW41</accession>
<keyword evidence="3 7" id="KW-0812">Transmembrane</keyword>
<dbReference type="Proteomes" id="UP000308267">
    <property type="component" value="Unassembled WGS sequence"/>
</dbReference>
<evidence type="ECO:0000256" key="2">
    <source>
        <dbReference type="ARBA" id="ARBA00006824"/>
    </source>
</evidence>
<comment type="caution">
    <text evidence="8">The sequence shown here is derived from an EMBL/GenBank/DDBJ whole genome shotgun (WGS) entry which is preliminary data.</text>
</comment>
<dbReference type="EMBL" id="SJOL01006475">
    <property type="protein sequence ID" value="TGZ65867.1"/>
    <property type="molecule type" value="Genomic_DNA"/>
</dbReference>
<dbReference type="GO" id="GO:1901858">
    <property type="term" value="P:regulation of mitochondrial DNA metabolic process"/>
    <property type="evidence" value="ECO:0007669"/>
    <property type="project" value="TreeGrafter"/>
</dbReference>
<evidence type="ECO:0000256" key="5">
    <source>
        <dbReference type="ARBA" id="ARBA00023136"/>
    </source>
</evidence>
<evidence type="ECO:0000256" key="6">
    <source>
        <dbReference type="ARBA" id="ARBA00049743"/>
    </source>
</evidence>
<evidence type="ECO:0000256" key="1">
    <source>
        <dbReference type="ARBA" id="ARBA00004141"/>
    </source>
</evidence>
<organism evidence="8 9">
    <name type="scientific">Opisthorchis felineus</name>
    <dbReference type="NCBI Taxonomy" id="147828"/>
    <lineage>
        <taxon>Eukaryota</taxon>
        <taxon>Metazoa</taxon>
        <taxon>Spiralia</taxon>
        <taxon>Lophotrochozoa</taxon>
        <taxon>Platyhelminthes</taxon>
        <taxon>Trematoda</taxon>
        <taxon>Digenea</taxon>
        <taxon>Opisthorchiida</taxon>
        <taxon>Opisthorchiata</taxon>
        <taxon>Opisthorchiidae</taxon>
        <taxon>Opisthorchis</taxon>
    </lineage>
</organism>
<keyword evidence="5 7" id="KW-0472">Membrane</keyword>
<comment type="similarity">
    <text evidence="2 7">Belongs to the peroxisomal membrane protein PXMP2/4 family.</text>
</comment>
<name>A0A4S2LW41_OPIFE</name>
<keyword evidence="4 7" id="KW-1133">Transmembrane helix</keyword>
<dbReference type="OrthoDB" id="430207at2759"/>
<evidence type="ECO:0000256" key="7">
    <source>
        <dbReference type="RuleBase" id="RU363053"/>
    </source>
</evidence>
<proteinExistence type="inferred from homology"/>
<sequence>MRNPLIVAWYSYVNLLKRKPLIAHSLSTGVLMTSADALSQKLIEKKKRLDFYRNKNFLLVGSFYLGPCLSVWYRFIANFFTGHPTVKVAKLVCADQFIFTPPLLFGVLSLLTLLRHRSVDMWKRQISENYSTVLLMNYKIWPVAQVVNFVFIPLPFRVLYINTIAVFWNIYVAYTTQRSIAISTVEEQAF</sequence>
<feature type="transmembrane region" description="Helical" evidence="7">
    <location>
        <begin position="58"/>
        <end position="76"/>
    </location>
</feature>
<dbReference type="AlphaFoldDB" id="A0A4S2LW41"/>
<protein>
    <recommendedName>
        <fullName evidence="6">Mitochondrial inner membrane protein Mpv17</fullName>
    </recommendedName>
</protein>
<dbReference type="Pfam" id="PF04117">
    <property type="entry name" value="Mpv17_PMP22"/>
    <property type="match status" value="1"/>
</dbReference>
<evidence type="ECO:0000313" key="9">
    <source>
        <dbReference type="Proteomes" id="UP000308267"/>
    </source>
</evidence>
<evidence type="ECO:0000313" key="8">
    <source>
        <dbReference type="EMBL" id="TGZ65869.1"/>
    </source>
</evidence>
<dbReference type="GO" id="GO:0005739">
    <property type="term" value="C:mitochondrion"/>
    <property type="evidence" value="ECO:0007669"/>
    <property type="project" value="TreeGrafter"/>
</dbReference>
<dbReference type="GO" id="GO:0016020">
    <property type="term" value="C:membrane"/>
    <property type="evidence" value="ECO:0007669"/>
    <property type="project" value="UniProtKB-SubCell"/>
</dbReference>
<dbReference type="STRING" id="147828.A0A4S2LW41"/>
<evidence type="ECO:0000256" key="4">
    <source>
        <dbReference type="ARBA" id="ARBA00022989"/>
    </source>
</evidence>
<dbReference type="EMBL" id="SJOL01006475">
    <property type="protein sequence ID" value="TGZ65869.1"/>
    <property type="molecule type" value="Genomic_DNA"/>
</dbReference>
<dbReference type="PANTHER" id="PTHR11266">
    <property type="entry name" value="PEROXISOMAL MEMBRANE PROTEIN 2, PXMP2 MPV17"/>
    <property type="match status" value="1"/>
</dbReference>
<comment type="subcellular location">
    <subcellularLocation>
        <location evidence="1">Membrane</location>
        <topology evidence="1">Multi-pass membrane protein</topology>
    </subcellularLocation>
</comment>
<keyword evidence="9" id="KW-1185">Reference proteome</keyword>
<dbReference type="InterPro" id="IPR007248">
    <property type="entry name" value="Mpv17_PMP22"/>
</dbReference>
<evidence type="ECO:0000256" key="3">
    <source>
        <dbReference type="ARBA" id="ARBA00022692"/>
    </source>
</evidence>
<reference evidence="8 9" key="1">
    <citation type="journal article" date="2019" name="BMC Genomics">
        <title>New insights from Opisthorchis felineus genome: update on genomics of the epidemiologically important liver flukes.</title>
        <authorList>
            <person name="Ershov N.I."/>
            <person name="Mordvinov V.A."/>
            <person name="Prokhortchouk E.B."/>
            <person name="Pakharukova M.Y."/>
            <person name="Gunbin K.V."/>
            <person name="Ustyantsev K."/>
            <person name="Genaev M.A."/>
            <person name="Blinov A.G."/>
            <person name="Mazur A."/>
            <person name="Boulygina E."/>
            <person name="Tsygankova S."/>
            <person name="Khrameeva E."/>
            <person name="Chekanov N."/>
            <person name="Fan G."/>
            <person name="Xiao A."/>
            <person name="Zhang H."/>
            <person name="Xu X."/>
            <person name="Yang H."/>
            <person name="Solovyev V."/>
            <person name="Lee S.M."/>
            <person name="Liu X."/>
            <person name="Afonnikov D.A."/>
            <person name="Skryabin K.G."/>
        </authorList>
    </citation>
    <scope>NUCLEOTIDE SEQUENCE [LARGE SCALE GENOMIC DNA]</scope>
    <source>
        <strain evidence="8">AK-0245</strain>
        <tissue evidence="8">Whole organism</tissue>
    </source>
</reference>
<gene>
    <name evidence="8" type="ORF">CRM22_005649</name>
</gene>